<evidence type="ECO:0000313" key="1">
    <source>
        <dbReference type="EMBL" id="GET91168.1"/>
    </source>
</evidence>
<dbReference type="EMBL" id="BLBS01000047">
    <property type="protein sequence ID" value="GET91168.1"/>
    <property type="molecule type" value="Genomic_DNA"/>
</dbReference>
<protein>
    <submittedName>
        <fullName evidence="1">Uncharacterized protein</fullName>
    </submittedName>
</protein>
<gene>
    <name evidence="1" type="ORF">LtaPh_3121700</name>
</gene>
<dbReference type="InterPro" id="IPR016024">
    <property type="entry name" value="ARM-type_fold"/>
</dbReference>
<dbReference type="VEuPathDB" id="TriTrypDB:LtaPh_3121700"/>
<accession>A0A640KP89</accession>
<organism evidence="1 2">
    <name type="scientific">Leishmania tarentolae</name>
    <name type="common">Sauroleishmania tarentolae</name>
    <dbReference type="NCBI Taxonomy" id="5689"/>
    <lineage>
        <taxon>Eukaryota</taxon>
        <taxon>Discoba</taxon>
        <taxon>Euglenozoa</taxon>
        <taxon>Kinetoplastea</taxon>
        <taxon>Metakinetoplastina</taxon>
        <taxon>Trypanosomatida</taxon>
        <taxon>Trypanosomatidae</taxon>
        <taxon>Leishmaniinae</taxon>
        <taxon>Leishmania</taxon>
        <taxon>lizard Leishmania</taxon>
    </lineage>
</organism>
<name>A0A640KP89_LEITA</name>
<comment type="caution">
    <text evidence="1">The sequence shown here is derived from an EMBL/GenBank/DDBJ whole genome shotgun (WGS) entry which is preliminary data.</text>
</comment>
<evidence type="ECO:0000313" key="2">
    <source>
        <dbReference type="Proteomes" id="UP000419144"/>
    </source>
</evidence>
<reference evidence="1" key="1">
    <citation type="submission" date="2019-11" db="EMBL/GenBank/DDBJ databases">
        <title>Leishmania tarentolae CDS.</title>
        <authorList>
            <person name="Goto Y."/>
            <person name="Yamagishi J."/>
        </authorList>
    </citation>
    <scope>NUCLEOTIDE SEQUENCE [LARGE SCALE GENOMIC DNA]</scope>
    <source>
        <strain evidence="1">Parrot Tar II</strain>
    </source>
</reference>
<dbReference type="SUPFAM" id="SSF48371">
    <property type="entry name" value="ARM repeat"/>
    <property type="match status" value="1"/>
</dbReference>
<keyword evidence="2" id="KW-1185">Reference proteome</keyword>
<dbReference type="Proteomes" id="UP000419144">
    <property type="component" value="Unassembled WGS sequence"/>
</dbReference>
<sequence length="1474" mass="158209">MTPCIALLLSLFESLPSRRPPLRSFGTRCFCRRSMQWTEVNQEKLRGFLEGFTNPDPLVQASNLEQLQALSDYPSALVSILAIVCNAGASVTVRLSATTVARQLLRCSDRLPLYLSAAGEDPATAAQSIAEALFDAALEGSSCISSETTATPLQRATGNLIACLLSGLTHTSLEATAIAVWSRIISSLLQRTDLAMATVNDAFQGGRWHTAQRGALCASLLRAICGEPFSTSRVLREWVGGQAAESLALCSLFTQLLQLLERHMEMEQAAIGAAARFYALWLEETLIAFQVCMESGLLPCAPSDFLSAPASDASVTPPGAGNSSSTGLSEGPSMQALRTVGTAVCSVQSSVQSLVLRHALGHLELVGGQSPDGAVLREAVMSAAPFVAVGMRYIADSIALDSTHPLHGAFHVAATPLLARFCHAACLCELQYDGAGESKSVHGAVLACITYLTEYMNIEAVTDSAPSSHLAAHSAHPSAVSAPAEDYVSCLYSMLVDAATLPPSVAGALEEHTTHQPDSPADFLVKSAAGRRRDPCGFHAQKTYDEGDSIAAETAGGTWNAPAVVMQSRCGKQDDTLLADALEVALPDNGTLRQAVAWCAVGLSCRQEWMMVVAPLVLRPATIFPLTRLDSACTTESALFVNNEFLDSILADSQVSTSLAGATPELLERNIAAQVEWILRLLIPPTQGGFGTHAPFFVRIQAVRYLGRLVVGLLEAWQHTSRSDHVGQSKSCIGERTRTVMLAVGGLEKLLGLVCSLLTTEVSKATQVECVKTLNSALTSCLKAIEEMMRRSVTDADASDLEEESLDSTSTSCGDMHADGKGGDEAVHPVHGDPCERVRLFCESFGTTMELRVMAEVLHVVSSHLPSFQWSVRQAVYHLFSEVLPSLWRVARLLDCSFASQADDTHPGASYSARLITAQVLEALAQHYGTLLRDSSLSGKAFPMLEMATLLTSMADVTSAMDGAALEMVVPWILQVAHHMLDLYANYLTRRAHSNHLPTAERESGVVDMTDMCMVSLDLVSCVCDGVIDRDSLLEQQLRPREAGGAFESMDARVITLATSMLLPQATRCIGCDGTLDSDSGAEALPNRCMALLSVCQSLSDHPTHDLATPSSVSGDGSDEDEALCHPDEFGDVRRACFAIVYDCVFLVAYHASLFRPLNATVAPDTGLVSSPRCISDSLGRNLFALCVREVIPSRTPLSVARSADYAAHFRFVSAHNAAASDAWLCLGSLLSLWDQQHWQTRRSAPSGTSPTYEGEGGPRSVFCICEGESTVELHSNCLHILDDLLALLKDKRATVMSNMRLNMTTAACGLAVLLCDSDLAHTNSGSRAPGCPLPFATISSTFSVVPSTRIQEYAPDASNGDLSGISEAAHVLWCLGRLWQEAVQPLPHDALCSFVRLHGKEITKTILWWTRCVFKVKNRLTPSNTPASASGLFWESLLELWRPVARTLVQAAQWGVLSLTRAQISELGQLEQL</sequence>
<dbReference type="OrthoDB" id="273226at2759"/>
<proteinExistence type="predicted"/>